<keyword evidence="2" id="KW-0472">Membrane</keyword>
<reference evidence="3" key="1">
    <citation type="journal article" date="2021" name="Proc. Natl. Acad. Sci. U.S.A.">
        <title>A Catalog of Tens of Thousands of Viruses from Human Metagenomes Reveals Hidden Associations with Chronic Diseases.</title>
        <authorList>
            <person name="Tisza M.J."/>
            <person name="Buck C.B."/>
        </authorList>
    </citation>
    <scope>NUCLEOTIDE SEQUENCE</scope>
    <source>
        <strain evidence="3">Ctx254</strain>
    </source>
</reference>
<evidence type="ECO:0000256" key="2">
    <source>
        <dbReference type="SAM" id="Phobius"/>
    </source>
</evidence>
<dbReference type="EMBL" id="BK015941">
    <property type="protein sequence ID" value="DAF86234.1"/>
    <property type="molecule type" value="Genomic_DNA"/>
</dbReference>
<protein>
    <submittedName>
        <fullName evidence="3">Cytochrome oxidase subunit</fullName>
    </submittedName>
</protein>
<feature type="transmembrane region" description="Helical" evidence="2">
    <location>
        <begin position="28"/>
        <end position="46"/>
    </location>
</feature>
<sequence>MENNIYYQLAQTECALDRCKVRLFKKNLALIGVAGIAYLFAKAFAMECKKAVDAKKERDELAEKYDGAMDELNRMKKTGESKSVHCDGHATLTNA</sequence>
<proteinExistence type="predicted"/>
<organism evidence="3">
    <name type="scientific">Siphoviridae sp. ctx254</name>
    <dbReference type="NCBI Taxonomy" id="2825737"/>
    <lineage>
        <taxon>Viruses</taxon>
        <taxon>Duplodnaviria</taxon>
        <taxon>Heunggongvirae</taxon>
        <taxon>Uroviricota</taxon>
        <taxon>Caudoviricetes</taxon>
    </lineage>
</organism>
<keyword evidence="2" id="KW-0812">Transmembrane</keyword>
<keyword evidence="1" id="KW-0175">Coiled coil</keyword>
<keyword evidence="2" id="KW-1133">Transmembrane helix</keyword>
<evidence type="ECO:0000256" key="1">
    <source>
        <dbReference type="SAM" id="Coils"/>
    </source>
</evidence>
<feature type="coiled-coil region" evidence="1">
    <location>
        <begin position="51"/>
        <end position="78"/>
    </location>
</feature>
<evidence type="ECO:0000313" key="3">
    <source>
        <dbReference type="EMBL" id="DAF86234.1"/>
    </source>
</evidence>
<name>A0A8S5TVJ5_9CAUD</name>
<accession>A0A8S5TVJ5</accession>